<protein>
    <submittedName>
        <fullName evidence="2">Uncharacterized protein</fullName>
    </submittedName>
</protein>
<evidence type="ECO:0000256" key="1">
    <source>
        <dbReference type="SAM" id="MobiDB-lite"/>
    </source>
</evidence>
<accession>A0A6V7VMZ9</accession>
<organism evidence="2 3">
    <name type="scientific">Meloidogyne enterolobii</name>
    <name type="common">Root-knot nematode worm</name>
    <name type="synonym">Meloidogyne mayaguensis</name>
    <dbReference type="NCBI Taxonomy" id="390850"/>
    <lineage>
        <taxon>Eukaryota</taxon>
        <taxon>Metazoa</taxon>
        <taxon>Ecdysozoa</taxon>
        <taxon>Nematoda</taxon>
        <taxon>Chromadorea</taxon>
        <taxon>Rhabditida</taxon>
        <taxon>Tylenchina</taxon>
        <taxon>Tylenchomorpha</taxon>
        <taxon>Tylenchoidea</taxon>
        <taxon>Meloidogynidae</taxon>
        <taxon>Meloidogyninae</taxon>
        <taxon>Meloidogyne</taxon>
    </lineage>
</organism>
<dbReference type="Proteomes" id="UP000580250">
    <property type="component" value="Unassembled WGS sequence"/>
</dbReference>
<gene>
    <name evidence="2" type="ORF">MENT_LOCUS28161</name>
</gene>
<feature type="region of interest" description="Disordered" evidence="1">
    <location>
        <begin position="1"/>
        <end position="49"/>
    </location>
</feature>
<dbReference type="AlphaFoldDB" id="A0A6V7VMZ9"/>
<comment type="caution">
    <text evidence="2">The sequence shown here is derived from an EMBL/GenBank/DDBJ whole genome shotgun (WGS) entry which is preliminary data.</text>
</comment>
<reference evidence="2 3" key="1">
    <citation type="submission" date="2020-08" db="EMBL/GenBank/DDBJ databases">
        <authorList>
            <person name="Koutsovoulos G."/>
            <person name="Danchin GJ E."/>
        </authorList>
    </citation>
    <scope>NUCLEOTIDE SEQUENCE [LARGE SCALE GENOMIC DNA]</scope>
</reference>
<sequence length="223" mass="24698">MSNNKNSKFSSSVPCSSSSSSSTTTFSPLSPLSSALSSPKCSSSSSKSSKASIASSNLFSKNLRLLFLFLIFCLIQQNSEAFLLSHRNLFVPFASSKGAKTVLSTVINQVKENNQKKNDEEENILFSEQKQQNEHQPVRLLGFMALPEEAVKALQNQLLISSKNQKSSLTHSRRKRMHHLSILRKIGTPHGQLLLGGGNGRLFGPQKETRELKRTEPLFLVNY</sequence>
<evidence type="ECO:0000313" key="2">
    <source>
        <dbReference type="EMBL" id="CAD2176360.1"/>
    </source>
</evidence>
<name>A0A6V7VMZ9_MELEN</name>
<evidence type="ECO:0000313" key="3">
    <source>
        <dbReference type="Proteomes" id="UP000580250"/>
    </source>
</evidence>
<dbReference type="EMBL" id="CAJEWN010000274">
    <property type="protein sequence ID" value="CAD2176360.1"/>
    <property type="molecule type" value="Genomic_DNA"/>
</dbReference>
<proteinExistence type="predicted"/>